<evidence type="ECO:0000313" key="1">
    <source>
        <dbReference type="EMBL" id="CDO11000.1"/>
    </source>
</evidence>
<sequence length="51" mass="5215">MIRCTGAVVHHDDPTAEVLPGCGAPAGQPALDNVPAFWLDAVMAIAFSAPL</sequence>
<dbReference type="EMBL" id="CCBB010000003">
    <property type="protein sequence ID" value="CDO11000.1"/>
    <property type="molecule type" value="Genomic_DNA"/>
</dbReference>
<dbReference type="STRING" id="258533.BN977_05841"/>
<dbReference type="RefSeq" id="WP_165576379.1">
    <property type="nucleotide sequence ID" value="NZ_CCBB010000003.1"/>
</dbReference>
<dbReference type="AlphaFoldDB" id="W9BM93"/>
<dbReference type="Proteomes" id="UP000028870">
    <property type="component" value="Unassembled WGS sequence"/>
</dbReference>
<accession>W9BM93</accession>
<organism evidence="1 2">
    <name type="scientific">Mycolicibacterium cosmeticum</name>
    <dbReference type="NCBI Taxonomy" id="258533"/>
    <lineage>
        <taxon>Bacteria</taxon>
        <taxon>Bacillati</taxon>
        <taxon>Actinomycetota</taxon>
        <taxon>Actinomycetes</taxon>
        <taxon>Mycobacteriales</taxon>
        <taxon>Mycobacteriaceae</taxon>
        <taxon>Mycolicibacterium</taxon>
    </lineage>
</organism>
<name>W9BM93_MYCCO</name>
<gene>
    <name evidence="1" type="ORF">BN977_05841</name>
</gene>
<comment type="caution">
    <text evidence="1">The sequence shown here is derived from an EMBL/GenBank/DDBJ whole genome shotgun (WGS) entry which is preliminary data.</text>
</comment>
<reference evidence="1" key="2">
    <citation type="submission" date="2014-03" db="EMBL/GenBank/DDBJ databases">
        <authorList>
            <person name="Urmite Genomes"/>
        </authorList>
    </citation>
    <scope>NUCLEOTIDE SEQUENCE</scope>
    <source>
        <strain evidence="1">DSM 44829</strain>
    </source>
</reference>
<proteinExistence type="predicted"/>
<reference evidence="1" key="1">
    <citation type="submission" date="2014-03" db="EMBL/GenBank/DDBJ databases">
        <title>Draft Genome Sequence of Mycobacterium cosmeticum DSM 44829.</title>
        <authorList>
            <person name="Croce O."/>
            <person name="Robert C."/>
            <person name="Raoult D."/>
            <person name="Drancourt M."/>
        </authorList>
    </citation>
    <scope>NUCLEOTIDE SEQUENCE [LARGE SCALE GENOMIC DNA]</scope>
    <source>
        <strain evidence="1">DSM 44829</strain>
    </source>
</reference>
<keyword evidence="2" id="KW-1185">Reference proteome</keyword>
<evidence type="ECO:0000313" key="2">
    <source>
        <dbReference type="Proteomes" id="UP000028870"/>
    </source>
</evidence>
<protein>
    <submittedName>
        <fullName evidence="1">Uncharacterized protein</fullName>
    </submittedName>
</protein>